<keyword evidence="6 7" id="KW-0472">Membrane</keyword>
<evidence type="ECO:0000313" key="11">
    <source>
        <dbReference type="Proteomes" id="UP000831304"/>
    </source>
</evidence>
<evidence type="ECO:0000256" key="5">
    <source>
        <dbReference type="ARBA" id="ARBA00022989"/>
    </source>
</evidence>
<protein>
    <submittedName>
        <fullName evidence="10">Sugar ABC transporter permease</fullName>
    </submittedName>
</protein>
<dbReference type="PROSITE" id="PS50928">
    <property type="entry name" value="ABC_TM1"/>
    <property type="match status" value="1"/>
</dbReference>
<feature type="transmembrane region" description="Helical" evidence="7">
    <location>
        <begin position="93"/>
        <end position="115"/>
    </location>
</feature>
<reference evidence="10 11" key="1">
    <citation type="submission" date="2022-03" db="EMBL/GenBank/DDBJ databases">
        <title>Agromyces sp. isolated from the gut of P. brevitarsis seulensis larvae.</title>
        <authorList>
            <person name="Won M."/>
            <person name="Kwon S.-W."/>
        </authorList>
    </citation>
    <scope>NUCLEOTIDE SEQUENCE [LARGE SCALE GENOMIC DNA]</scope>
    <source>
        <strain evidence="10 11">KACC 16215</strain>
    </source>
</reference>
<feature type="transmembrane region" description="Helical" evidence="7">
    <location>
        <begin position="39"/>
        <end position="67"/>
    </location>
</feature>
<accession>A0ABY4AZB3</accession>
<keyword evidence="4 7" id="KW-0812">Transmembrane</keyword>
<proteinExistence type="inferred from homology"/>
<dbReference type="Proteomes" id="UP000831304">
    <property type="component" value="Chromosome"/>
</dbReference>
<feature type="region of interest" description="Disordered" evidence="8">
    <location>
        <begin position="1"/>
        <end position="31"/>
    </location>
</feature>
<evidence type="ECO:0000256" key="4">
    <source>
        <dbReference type="ARBA" id="ARBA00022692"/>
    </source>
</evidence>
<dbReference type="SUPFAM" id="SSF161098">
    <property type="entry name" value="MetI-like"/>
    <property type="match status" value="1"/>
</dbReference>
<evidence type="ECO:0000256" key="3">
    <source>
        <dbReference type="ARBA" id="ARBA00022475"/>
    </source>
</evidence>
<feature type="compositionally biased region" description="Low complexity" evidence="8">
    <location>
        <begin position="17"/>
        <end position="31"/>
    </location>
</feature>
<dbReference type="PANTHER" id="PTHR30193:SF37">
    <property type="entry name" value="INNER MEMBRANE ABC TRANSPORTER PERMEASE PROTEIN YCJO"/>
    <property type="match status" value="1"/>
</dbReference>
<evidence type="ECO:0000256" key="1">
    <source>
        <dbReference type="ARBA" id="ARBA00004651"/>
    </source>
</evidence>
<feature type="transmembrane region" description="Helical" evidence="7">
    <location>
        <begin position="234"/>
        <end position="251"/>
    </location>
</feature>
<dbReference type="Gene3D" id="1.10.3720.10">
    <property type="entry name" value="MetI-like"/>
    <property type="match status" value="1"/>
</dbReference>
<keyword evidence="5 7" id="KW-1133">Transmembrane helix</keyword>
<keyword evidence="2 7" id="KW-0813">Transport</keyword>
<keyword evidence="3" id="KW-1003">Cell membrane</keyword>
<feature type="transmembrane region" description="Helical" evidence="7">
    <location>
        <begin position="176"/>
        <end position="201"/>
    </location>
</feature>
<dbReference type="Pfam" id="PF00528">
    <property type="entry name" value="BPD_transp_1"/>
    <property type="match status" value="1"/>
</dbReference>
<dbReference type="InterPro" id="IPR035906">
    <property type="entry name" value="MetI-like_sf"/>
</dbReference>
<evidence type="ECO:0000313" key="10">
    <source>
        <dbReference type="EMBL" id="UOE27168.1"/>
    </source>
</evidence>
<dbReference type="EMBL" id="CP094533">
    <property type="protein sequence ID" value="UOE27168.1"/>
    <property type="molecule type" value="Genomic_DNA"/>
</dbReference>
<name>A0ABY4AZB3_9MICO</name>
<keyword evidence="11" id="KW-1185">Reference proteome</keyword>
<evidence type="ECO:0000256" key="8">
    <source>
        <dbReference type="SAM" id="MobiDB-lite"/>
    </source>
</evidence>
<evidence type="ECO:0000256" key="7">
    <source>
        <dbReference type="RuleBase" id="RU363032"/>
    </source>
</evidence>
<organism evidence="10 11">
    <name type="scientific">Agromyces soli</name>
    <dbReference type="NCBI Taxonomy" id="659012"/>
    <lineage>
        <taxon>Bacteria</taxon>
        <taxon>Bacillati</taxon>
        <taxon>Actinomycetota</taxon>
        <taxon>Actinomycetes</taxon>
        <taxon>Micrococcales</taxon>
        <taxon>Microbacteriaceae</taxon>
        <taxon>Agromyces</taxon>
    </lineage>
</organism>
<gene>
    <name evidence="10" type="ORF">MTP13_05125</name>
</gene>
<dbReference type="RefSeq" id="WP_243570014.1">
    <property type="nucleotide sequence ID" value="NZ_BAAARD010000002.1"/>
</dbReference>
<dbReference type="CDD" id="cd06261">
    <property type="entry name" value="TM_PBP2"/>
    <property type="match status" value="1"/>
</dbReference>
<evidence type="ECO:0000256" key="6">
    <source>
        <dbReference type="ARBA" id="ARBA00023136"/>
    </source>
</evidence>
<sequence>MSTEVLRTTPRGEPVTARPGGARPARPASPRGARRRFGLLLIAPYLVLLLLFGIGPVAFAFVSALGLSDVRGVLSPFARAIGDFRFLPALTNVAIYLAISLPLMIVGVVALSLLVDTLRRRWAAPLLLVYTLPGAITGAAAVMLWYFMLQPALSPFGPALRAMGFERGPDIFNNSFLVWIFALMAFAVGFGQWVLVVTGALKSVSEELLEAARIDGCSAWQTAVHVKLPLMRRTLLFMLILAFASGIQIFVEPQILHSVAGVGSTSWSLNQLGMTYAFLNGDFGSAAALSMLLFAVCLVVAVFVLVRGRFLDTEHEQ</sequence>
<dbReference type="InterPro" id="IPR051393">
    <property type="entry name" value="ABC_transporter_permease"/>
</dbReference>
<feature type="transmembrane region" description="Helical" evidence="7">
    <location>
        <begin position="127"/>
        <end position="148"/>
    </location>
</feature>
<dbReference type="InterPro" id="IPR000515">
    <property type="entry name" value="MetI-like"/>
</dbReference>
<evidence type="ECO:0000259" key="9">
    <source>
        <dbReference type="PROSITE" id="PS50928"/>
    </source>
</evidence>
<feature type="transmembrane region" description="Helical" evidence="7">
    <location>
        <begin position="283"/>
        <end position="306"/>
    </location>
</feature>
<dbReference type="PANTHER" id="PTHR30193">
    <property type="entry name" value="ABC TRANSPORTER PERMEASE PROTEIN"/>
    <property type="match status" value="1"/>
</dbReference>
<comment type="similarity">
    <text evidence="7">Belongs to the binding-protein-dependent transport system permease family.</text>
</comment>
<comment type="subcellular location">
    <subcellularLocation>
        <location evidence="1 7">Cell membrane</location>
        <topology evidence="1 7">Multi-pass membrane protein</topology>
    </subcellularLocation>
</comment>
<evidence type="ECO:0000256" key="2">
    <source>
        <dbReference type="ARBA" id="ARBA00022448"/>
    </source>
</evidence>
<feature type="domain" description="ABC transmembrane type-1" evidence="9">
    <location>
        <begin position="90"/>
        <end position="304"/>
    </location>
</feature>